<keyword evidence="2" id="KW-1185">Reference proteome</keyword>
<dbReference type="Proteomes" id="UP001521116">
    <property type="component" value="Unassembled WGS sequence"/>
</dbReference>
<evidence type="ECO:0000313" key="2">
    <source>
        <dbReference type="Proteomes" id="UP001521116"/>
    </source>
</evidence>
<reference evidence="1 2" key="1">
    <citation type="submission" date="2024-02" db="EMBL/GenBank/DDBJ databases">
        <title>De novo assembly and annotation of 12 fungi associated with fruit tree decline syndrome in Ontario, Canada.</title>
        <authorList>
            <person name="Sulman M."/>
            <person name="Ellouze W."/>
            <person name="Ilyukhin E."/>
        </authorList>
    </citation>
    <scope>NUCLEOTIDE SEQUENCE [LARGE SCALE GENOMIC DNA]</scope>
    <source>
        <strain evidence="1 2">M1-105</strain>
    </source>
</reference>
<protein>
    <submittedName>
        <fullName evidence="1">Uncharacterized protein</fullName>
    </submittedName>
</protein>
<proteinExistence type="predicted"/>
<accession>A0ABR3SFV5</accession>
<name>A0ABR3SFV5_9PEZI</name>
<comment type="caution">
    <text evidence="1">The sequence shown here is derived from an EMBL/GenBank/DDBJ whole genome shotgun (WGS) entry which is preliminary data.</text>
</comment>
<organism evidence="1 2">
    <name type="scientific">Neofusicoccum ribis</name>
    <dbReference type="NCBI Taxonomy" id="45134"/>
    <lineage>
        <taxon>Eukaryota</taxon>
        <taxon>Fungi</taxon>
        <taxon>Dikarya</taxon>
        <taxon>Ascomycota</taxon>
        <taxon>Pezizomycotina</taxon>
        <taxon>Dothideomycetes</taxon>
        <taxon>Dothideomycetes incertae sedis</taxon>
        <taxon>Botryosphaeriales</taxon>
        <taxon>Botryosphaeriaceae</taxon>
        <taxon>Neofusicoccum</taxon>
    </lineage>
</organism>
<dbReference type="EMBL" id="JAJVDC020000181">
    <property type="protein sequence ID" value="KAL1619760.1"/>
    <property type="molecule type" value="Genomic_DNA"/>
</dbReference>
<sequence length="97" mass="10564">MLATRTVQLLRDSWSAWDQHAVAVSIGSGTLDWTDTVPLLLELMSFHIDNMAGMQRSLESVVAGLDHADRASCLDAIRSNLDQLQVLRARLSTASAA</sequence>
<gene>
    <name evidence="1" type="ORF">SLS56_009961</name>
</gene>
<evidence type="ECO:0000313" key="1">
    <source>
        <dbReference type="EMBL" id="KAL1619760.1"/>
    </source>
</evidence>